<accession>A0A830I0I9</accession>
<evidence type="ECO:0000256" key="3">
    <source>
        <dbReference type="ARBA" id="ARBA00009105"/>
    </source>
</evidence>
<dbReference type="GO" id="GO:0000026">
    <property type="term" value="F:alpha-1,2-mannosyltransferase activity"/>
    <property type="evidence" value="ECO:0007669"/>
    <property type="project" value="TreeGrafter"/>
</dbReference>
<evidence type="ECO:0000256" key="1">
    <source>
        <dbReference type="ARBA" id="ARBA00004394"/>
    </source>
</evidence>
<dbReference type="InterPro" id="IPR022751">
    <property type="entry name" value="Alpha_mannosyltransferase"/>
</dbReference>
<keyword evidence="6" id="KW-0735">Signal-anchor</keyword>
<dbReference type="AlphaFoldDB" id="A0A830I0I9"/>
<dbReference type="PANTHER" id="PTHR31646:SF1">
    <property type="entry name" value="ALPHA-1,2-MANNOSYLTRANSFERASE MNN2"/>
    <property type="match status" value="1"/>
</dbReference>
<proteinExistence type="inferred from homology"/>
<name>A0A830I0I9_9CHLO</name>
<comment type="similarity">
    <text evidence="3">Belongs to the MNN1/MNT family.</text>
</comment>
<comment type="subcellular location">
    <subcellularLocation>
        <location evidence="10">Endomembrane system</location>
        <topology evidence="10">Single-pass membrane protein</topology>
    </subcellularLocation>
    <subcellularLocation>
        <location evidence="1">Golgi apparatus membrane</location>
    </subcellularLocation>
    <subcellularLocation>
        <location evidence="2">Membrane</location>
        <topology evidence="2">Single-pass type II membrane protein</topology>
    </subcellularLocation>
</comment>
<keyword evidence="14" id="KW-1185">Reference proteome</keyword>
<dbReference type="EMBL" id="BNJQ01000035">
    <property type="protein sequence ID" value="GHP11580.1"/>
    <property type="molecule type" value="Genomic_DNA"/>
</dbReference>
<dbReference type="Proteomes" id="UP000660262">
    <property type="component" value="Unassembled WGS sequence"/>
</dbReference>
<evidence type="ECO:0000256" key="6">
    <source>
        <dbReference type="ARBA" id="ARBA00022968"/>
    </source>
</evidence>
<dbReference type="Pfam" id="PF11051">
    <property type="entry name" value="Mannosyl_trans3"/>
    <property type="match status" value="2"/>
</dbReference>
<evidence type="ECO:0000256" key="5">
    <source>
        <dbReference type="ARBA" id="ARBA00022692"/>
    </source>
</evidence>
<evidence type="ECO:0000313" key="14">
    <source>
        <dbReference type="Proteomes" id="UP000660262"/>
    </source>
</evidence>
<evidence type="ECO:0000256" key="7">
    <source>
        <dbReference type="ARBA" id="ARBA00022989"/>
    </source>
</evidence>
<keyword evidence="9 12" id="KW-0472">Membrane</keyword>
<evidence type="ECO:0000313" key="13">
    <source>
        <dbReference type="EMBL" id="GHP11580.1"/>
    </source>
</evidence>
<evidence type="ECO:0000256" key="12">
    <source>
        <dbReference type="SAM" id="Phobius"/>
    </source>
</evidence>
<dbReference type="GO" id="GO:0046354">
    <property type="term" value="P:mannan biosynthetic process"/>
    <property type="evidence" value="ECO:0007669"/>
    <property type="project" value="TreeGrafter"/>
</dbReference>
<keyword evidence="4" id="KW-0808">Transferase</keyword>
<keyword evidence="8" id="KW-0333">Golgi apparatus</keyword>
<feature type="transmembrane region" description="Helical" evidence="12">
    <location>
        <begin position="67"/>
        <end position="87"/>
    </location>
</feature>
<reference evidence="13" key="1">
    <citation type="submission" date="2020-10" db="EMBL/GenBank/DDBJ databases">
        <title>Unveiling of a novel bifunctional photoreceptor, Dualchrome1, isolated from a cosmopolitan green alga.</title>
        <authorList>
            <person name="Suzuki S."/>
            <person name="Kawachi M."/>
        </authorList>
    </citation>
    <scope>NUCLEOTIDE SEQUENCE</scope>
    <source>
        <strain evidence="13">NIES 2893</strain>
    </source>
</reference>
<sequence length="607" mass="68151">MRHHLSSKTKARRRSPPRHPYGFFSSLVGRGKTTTSTDNLPRMYEDDDLARKNRVNVLSSFSLRCRIVAATICATVTVLGLLHLYLFKASSIAFVHTMGCYRYGLPTIKSTYLPWRWLVPPQFRGRYGSRGSSGFCLCDKHTAAGFVDCEHEPIMCDYVCSAAKRTGAVIASPQKPCDTSLPRPKCAVELQPPSADQMILWRAFLRARGADMTSIFPGVRKEHHDDVTLGKRLSAEEIAYVRSRIDAFTTYFDAPPTPSPGVFRGRGIVIVGGSGQYAVPMWVALHAIKRAKSQLPIEVWIPSSEVPGTCAEKKLLMDLGVTVRTFDEFTKTVPLRHFEYKAVALIFSSFEEALLLDSDNIVVRDPATLFESSTFRGTGAMLWMDFWKGSSSPDCQTLLGAATAMNHTHESGQVLVNKRLVWKSLMLMLFMNSHSSVFYPLSVNYMGLGDKELLAMSMKSLGEPYSLVPFGPDHVGVRTDQGTYGNTMLQYAPDGKVMFLHTNLGKLTTVFPTNRDNYVRRWQTSRVHGSKVRDLIADASGTDLEFWMLDTLESFRCMLDDESYYAWYQTIGFGPFATGMYLEDHKGHNKQLSIWSAQRNAEEEFNL</sequence>
<feature type="compositionally biased region" description="Basic residues" evidence="11">
    <location>
        <begin position="1"/>
        <end position="17"/>
    </location>
</feature>
<evidence type="ECO:0008006" key="15">
    <source>
        <dbReference type="Google" id="ProtNLM"/>
    </source>
</evidence>
<protein>
    <recommendedName>
        <fullName evidence="15">Glycosyltransferase family 71 protein</fullName>
    </recommendedName>
</protein>
<dbReference type="GO" id="GO:0000139">
    <property type="term" value="C:Golgi membrane"/>
    <property type="evidence" value="ECO:0007669"/>
    <property type="project" value="UniProtKB-SubCell"/>
</dbReference>
<dbReference type="InterPro" id="IPR029044">
    <property type="entry name" value="Nucleotide-diphossugar_trans"/>
</dbReference>
<dbReference type="OrthoDB" id="567749at2759"/>
<evidence type="ECO:0000256" key="4">
    <source>
        <dbReference type="ARBA" id="ARBA00022679"/>
    </source>
</evidence>
<keyword evidence="7 12" id="KW-1133">Transmembrane helix</keyword>
<evidence type="ECO:0000256" key="2">
    <source>
        <dbReference type="ARBA" id="ARBA00004606"/>
    </source>
</evidence>
<evidence type="ECO:0000256" key="8">
    <source>
        <dbReference type="ARBA" id="ARBA00023034"/>
    </source>
</evidence>
<feature type="region of interest" description="Disordered" evidence="11">
    <location>
        <begin position="1"/>
        <end position="40"/>
    </location>
</feature>
<dbReference type="SUPFAM" id="SSF53448">
    <property type="entry name" value="Nucleotide-diphospho-sugar transferases"/>
    <property type="match status" value="1"/>
</dbReference>
<evidence type="ECO:0000256" key="11">
    <source>
        <dbReference type="SAM" id="MobiDB-lite"/>
    </source>
</evidence>
<dbReference type="PANTHER" id="PTHR31646">
    <property type="entry name" value="ALPHA-1,2-MANNOSYLTRANSFERASE MNN2"/>
    <property type="match status" value="1"/>
</dbReference>
<comment type="caution">
    <text evidence="13">The sequence shown here is derived from an EMBL/GenBank/DDBJ whole genome shotgun (WGS) entry which is preliminary data.</text>
</comment>
<keyword evidence="5 12" id="KW-0812">Transmembrane</keyword>
<gene>
    <name evidence="13" type="ORF">PPROV_001030800</name>
</gene>
<evidence type="ECO:0000256" key="10">
    <source>
        <dbReference type="ARBA" id="ARBA00037847"/>
    </source>
</evidence>
<organism evidence="13 14">
    <name type="scientific">Pycnococcus provasolii</name>
    <dbReference type="NCBI Taxonomy" id="41880"/>
    <lineage>
        <taxon>Eukaryota</taxon>
        <taxon>Viridiplantae</taxon>
        <taxon>Chlorophyta</taxon>
        <taxon>Pseudoscourfieldiophyceae</taxon>
        <taxon>Pseudoscourfieldiales</taxon>
        <taxon>Pycnococcaceae</taxon>
        <taxon>Pycnococcus</taxon>
    </lineage>
</organism>
<evidence type="ECO:0000256" key="9">
    <source>
        <dbReference type="ARBA" id="ARBA00023136"/>
    </source>
</evidence>